<comment type="caution">
    <text evidence="2">The sequence shown here is derived from an EMBL/GenBank/DDBJ whole genome shotgun (WGS) entry which is preliminary data.</text>
</comment>
<dbReference type="AlphaFoldDB" id="A0AAN7PBM8"/>
<feature type="domain" description="MADF" evidence="1">
    <location>
        <begin position="11"/>
        <end position="77"/>
    </location>
</feature>
<sequence>MSWSREQVVVLIEEYMKYICLYAVKTKAYMNKHLRQHALENILDVTKSIKPSVTITDIKNKLNGLKATFLTEHRKLLQSHRSG</sequence>
<name>A0AAN7PBM8_9COLE</name>
<evidence type="ECO:0000313" key="2">
    <source>
        <dbReference type="EMBL" id="KAK4881334.1"/>
    </source>
</evidence>
<evidence type="ECO:0000259" key="1">
    <source>
        <dbReference type="Pfam" id="PF10545"/>
    </source>
</evidence>
<reference evidence="3" key="1">
    <citation type="submission" date="2023-01" db="EMBL/GenBank/DDBJ databases">
        <title>Key to firefly adult light organ development and bioluminescence: homeobox transcription factors regulate luciferase expression and transportation to peroxisome.</title>
        <authorList>
            <person name="Fu X."/>
        </authorList>
    </citation>
    <scope>NUCLEOTIDE SEQUENCE [LARGE SCALE GENOMIC DNA]</scope>
</reference>
<dbReference type="InterPro" id="IPR006578">
    <property type="entry name" value="MADF-dom"/>
</dbReference>
<dbReference type="Pfam" id="PF10545">
    <property type="entry name" value="MADF_DNA_bdg"/>
    <property type="match status" value="1"/>
</dbReference>
<protein>
    <recommendedName>
        <fullName evidence="1">MADF domain-containing protein</fullName>
    </recommendedName>
</protein>
<dbReference type="EMBL" id="JARPUR010000002">
    <property type="protein sequence ID" value="KAK4881334.1"/>
    <property type="molecule type" value="Genomic_DNA"/>
</dbReference>
<dbReference type="PANTHER" id="PTHR21505">
    <property type="entry name" value="MADF DOMAIN-CONTAINING PROTEIN-RELATED"/>
    <property type="match status" value="1"/>
</dbReference>
<gene>
    <name evidence="2" type="ORF">RN001_004653</name>
</gene>
<organism evidence="2 3">
    <name type="scientific">Aquatica leii</name>
    <dbReference type="NCBI Taxonomy" id="1421715"/>
    <lineage>
        <taxon>Eukaryota</taxon>
        <taxon>Metazoa</taxon>
        <taxon>Ecdysozoa</taxon>
        <taxon>Arthropoda</taxon>
        <taxon>Hexapoda</taxon>
        <taxon>Insecta</taxon>
        <taxon>Pterygota</taxon>
        <taxon>Neoptera</taxon>
        <taxon>Endopterygota</taxon>
        <taxon>Coleoptera</taxon>
        <taxon>Polyphaga</taxon>
        <taxon>Elateriformia</taxon>
        <taxon>Elateroidea</taxon>
        <taxon>Lampyridae</taxon>
        <taxon>Luciolinae</taxon>
        <taxon>Aquatica</taxon>
    </lineage>
</organism>
<accession>A0AAN7PBM8</accession>
<dbReference type="PANTHER" id="PTHR21505:SF12">
    <property type="entry name" value="MADF DOMAIN-CONTAINING PROTEIN-RELATED"/>
    <property type="match status" value="1"/>
</dbReference>
<keyword evidence="3" id="KW-1185">Reference proteome</keyword>
<evidence type="ECO:0000313" key="3">
    <source>
        <dbReference type="Proteomes" id="UP001353858"/>
    </source>
</evidence>
<proteinExistence type="predicted"/>
<dbReference type="Proteomes" id="UP001353858">
    <property type="component" value="Unassembled WGS sequence"/>
</dbReference>